<evidence type="ECO:0000256" key="8">
    <source>
        <dbReference type="SAM" id="Phobius"/>
    </source>
</evidence>
<proteinExistence type="inferred from homology"/>
<comment type="similarity">
    <text evidence="1 6">Belongs to the FMO family.</text>
</comment>
<sequence>MEEVTVVIIGAGPSGLATSVCLNNLSIPNVILEREDCHSSLWKKRSYDCLKLHLGKEFSFLPYMPHPSTTPTFMTKNSFIQYMDEYVSHFNLCPRYCRTVESAFYDKASGQWNVVAKNKVSNEDEVYLAMFLVVATGENSQGYIPEFPGLDSFRGSFIHSSQYKSGREYVGKDVLVVGSGNSGMEIAFNLAYFGAKTSIVVQSPVHVLSREMVYLGMNLLKFLPMFFVDNLVTMLSKLQYGDLSRYGIVRPKKGPFHLKQTTGRSPVLDVGTMDLIVNKDIKVFPRISRIEGTNVTFENDKVWKFDDIIFATGFKTTIKDWLEVDGDLLNDNGMPKTPFPNQWKGKNGLYFAGFSSRGLAGVSMDAENIAEDINMAFGQIKLHHGGLEAFSSFNAVRLQRAASISAFASPATLEFFGLFSVTTQIPSNAFAAPALVALIPAFAEPVTSRDAFAGKGDGDNNGDAWCWSLQQSHHRFSSDGAPRGGFLDASDVIVYAAHAGCSRIHGSEDGDDDGEGAPPLPATSRDSFTDTDLGSLLSGIVVVTPLFVIFSLVLVPATITHRFSSDGVPRGGFLEASDVIVYVLVTEVLVWDGRDYEWEFGLREAAHAGCSRIHG</sequence>
<evidence type="ECO:0000313" key="9">
    <source>
        <dbReference type="Proteomes" id="UP000189703"/>
    </source>
</evidence>
<dbReference type="GO" id="GO:0050660">
    <property type="term" value="F:flavin adenine dinucleotide binding"/>
    <property type="evidence" value="ECO:0000318"/>
    <property type="project" value="GO_Central"/>
</dbReference>
<dbReference type="RefSeq" id="XP_010270452.2">
    <property type="nucleotide sequence ID" value="XM_010272150.2"/>
</dbReference>
<evidence type="ECO:0000313" key="10">
    <source>
        <dbReference type="RefSeq" id="XP_010270452.2"/>
    </source>
</evidence>
<dbReference type="GeneID" id="104606783"/>
<name>A0A1U8B360_NELNU</name>
<dbReference type="Gene3D" id="3.50.50.60">
    <property type="entry name" value="FAD/NAD(P)-binding domain"/>
    <property type="match status" value="1"/>
</dbReference>
<keyword evidence="3 6" id="KW-0274">FAD</keyword>
<evidence type="ECO:0000256" key="7">
    <source>
        <dbReference type="SAM" id="MobiDB-lite"/>
    </source>
</evidence>
<evidence type="ECO:0000256" key="6">
    <source>
        <dbReference type="RuleBase" id="RU361177"/>
    </source>
</evidence>
<dbReference type="InterPro" id="IPR036188">
    <property type="entry name" value="FAD/NAD-bd_sf"/>
</dbReference>
<keyword evidence="6 10" id="KW-0503">Monooxygenase</keyword>
<dbReference type="GO" id="GO:0050661">
    <property type="term" value="F:NADP binding"/>
    <property type="evidence" value="ECO:0007669"/>
    <property type="project" value="InterPro"/>
</dbReference>
<feature type="region of interest" description="Disordered" evidence="7">
    <location>
        <begin position="505"/>
        <end position="526"/>
    </location>
</feature>
<dbReference type="EC" id="1.-.-.-" evidence="6"/>
<dbReference type="Pfam" id="PF00743">
    <property type="entry name" value="FMO-like"/>
    <property type="match status" value="1"/>
</dbReference>
<keyword evidence="4 6" id="KW-0560">Oxidoreductase</keyword>
<dbReference type="InterPro" id="IPR020946">
    <property type="entry name" value="Flavin_mOase-like"/>
</dbReference>
<keyword evidence="8" id="KW-1133">Transmembrane helix</keyword>
<comment type="cofactor">
    <cofactor evidence="6">
        <name>FAD</name>
        <dbReference type="ChEBI" id="CHEBI:57692"/>
    </cofactor>
</comment>
<dbReference type="PANTHER" id="PTHR43539:SF9">
    <property type="entry name" value="INDOLE-3-PYRUVATE MONOOXYGENASE YUCCA11-RELATED"/>
    <property type="match status" value="1"/>
</dbReference>
<dbReference type="InParanoid" id="A0A1U8B360"/>
<keyword evidence="8" id="KW-0472">Membrane</keyword>
<feature type="transmembrane region" description="Helical" evidence="8">
    <location>
        <begin position="533"/>
        <end position="555"/>
    </location>
</feature>
<gene>
    <name evidence="10" type="primary">LOC104606783</name>
</gene>
<dbReference type="GO" id="GO:0004499">
    <property type="term" value="F:N,N-dimethylaniline monooxygenase activity"/>
    <property type="evidence" value="ECO:0007669"/>
    <property type="project" value="InterPro"/>
</dbReference>
<keyword evidence="9" id="KW-1185">Reference proteome</keyword>
<protein>
    <recommendedName>
        <fullName evidence="6">Flavin-containing monooxygenase</fullName>
        <ecNumber evidence="6">1.-.-.-</ecNumber>
    </recommendedName>
</protein>
<evidence type="ECO:0000256" key="1">
    <source>
        <dbReference type="ARBA" id="ARBA00009183"/>
    </source>
</evidence>
<dbReference type="PANTHER" id="PTHR43539">
    <property type="entry name" value="FLAVIN-BINDING MONOOXYGENASE-LIKE PROTEIN (AFU_ORTHOLOGUE AFUA_4G09220)"/>
    <property type="match status" value="1"/>
</dbReference>
<dbReference type="STRING" id="4432.A0A1U8B360"/>
<keyword evidence="8" id="KW-0812">Transmembrane</keyword>
<evidence type="ECO:0000256" key="5">
    <source>
        <dbReference type="ARBA" id="ARBA00047707"/>
    </source>
</evidence>
<evidence type="ECO:0000256" key="3">
    <source>
        <dbReference type="ARBA" id="ARBA00022827"/>
    </source>
</evidence>
<dbReference type="AlphaFoldDB" id="A0A1U8B360"/>
<dbReference type="GO" id="GO:0004497">
    <property type="term" value="F:monooxygenase activity"/>
    <property type="evidence" value="ECO:0000318"/>
    <property type="project" value="GO_Central"/>
</dbReference>
<accession>A0A1U8B360</accession>
<dbReference type="OrthoDB" id="66881at2759"/>
<dbReference type="PRINTS" id="PR00368">
    <property type="entry name" value="FADPNR"/>
</dbReference>
<dbReference type="InterPro" id="IPR050982">
    <property type="entry name" value="Auxin_biosynth/cation_transpt"/>
</dbReference>
<dbReference type="OMA" id="LAQHHVP"/>
<evidence type="ECO:0000256" key="2">
    <source>
        <dbReference type="ARBA" id="ARBA00022630"/>
    </source>
</evidence>
<dbReference type="SUPFAM" id="SSF51905">
    <property type="entry name" value="FAD/NAD(P)-binding domain"/>
    <property type="match status" value="1"/>
</dbReference>
<dbReference type="Proteomes" id="UP000189703">
    <property type="component" value="Unplaced"/>
</dbReference>
<comment type="catalytic activity">
    <reaction evidence="5">
        <text>indole-3-pyruvate + NADPH + O2 + H(+) = (indol-3-yl)acetate + CO2 + NADP(+) + H2O</text>
        <dbReference type="Rhea" id="RHEA:34331"/>
        <dbReference type="ChEBI" id="CHEBI:15377"/>
        <dbReference type="ChEBI" id="CHEBI:15378"/>
        <dbReference type="ChEBI" id="CHEBI:15379"/>
        <dbReference type="ChEBI" id="CHEBI:16526"/>
        <dbReference type="ChEBI" id="CHEBI:17640"/>
        <dbReference type="ChEBI" id="CHEBI:30854"/>
        <dbReference type="ChEBI" id="CHEBI:57783"/>
        <dbReference type="ChEBI" id="CHEBI:58349"/>
        <dbReference type="EC" id="1.14.13.168"/>
    </reaction>
</comment>
<organism evidence="9 10">
    <name type="scientific">Nelumbo nucifera</name>
    <name type="common">Sacred lotus</name>
    <dbReference type="NCBI Taxonomy" id="4432"/>
    <lineage>
        <taxon>Eukaryota</taxon>
        <taxon>Viridiplantae</taxon>
        <taxon>Streptophyta</taxon>
        <taxon>Embryophyta</taxon>
        <taxon>Tracheophyta</taxon>
        <taxon>Spermatophyta</taxon>
        <taxon>Magnoliopsida</taxon>
        <taxon>Proteales</taxon>
        <taxon>Nelumbonaceae</taxon>
        <taxon>Nelumbo</taxon>
    </lineage>
</organism>
<dbReference type="GO" id="GO:0103075">
    <property type="term" value="F:indole-3-pyruvate monooxygenase activity"/>
    <property type="evidence" value="ECO:0007669"/>
    <property type="project" value="UniProtKB-EC"/>
</dbReference>
<evidence type="ECO:0000256" key="4">
    <source>
        <dbReference type="ARBA" id="ARBA00023002"/>
    </source>
</evidence>
<dbReference type="PRINTS" id="PR00469">
    <property type="entry name" value="PNDRDTASEII"/>
</dbReference>
<keyword evidence="2 6" id="KW-0285">Flavoprotein</keyword>
<dbReference type="KEGG" id="nnu:104606783"/>
<reference evidence="10" key="1">
    <citation type="submission" date="2025-08" db="UniProtKB">
        <authorList>
            <consortium name="RefSeq"/>
        </authorList>
    </citation>
    <scope>IDENTIFICATION</scope>
</reference>